<reference evidence="2" key="1">
    <citation type="submission" date="2019-10" db="EMBL/GenBank/DDBJ databases">
        <authorList>
            <consortium name="DOE Joint Genome Institute"/>
            <person name="Kuo A."/>
            <person name="Miyauchi S."/>
            <person name="Kiss E."/>
            <person name="Drula E."/>
            <person name="Kohler A."/>
            <person name="Sanchez-Garcia M."/>
            <person name="Andreopoulos B."/>
            <person name="Barry K.W."/>
            <person name="Bonito G."/>
            <person name="Buee M."/>
            <person name="Carver A."/>
            <person name="Chen C."/>
            <person name="Cichocki N."/>
            <person name="Clum A."/>
            <person name="Culley D."/>
            <person name="Crous P.W."/>
            <person name="Fauchery L."/>
            <person name="Girlanda M."/>
            <person name="Hayes R."/>
            <person name="Keri Z."/>
            <person name="LaButti K."/>
            <person name="Lipzen A."/>
            <person name="Lombard V."/>
            <person name="Magnuson J."/>
            <person name="Maillard F."/>
            <person name="Morin E."/>
            <person name="Murat C."/>
            <person name="Nolan M."/>
            <person name="Ohm R."/>
            <person name="Pangilinan J."/>
            <person name="Pereira M."/>
            <person name="Perotto S."/>
            <person name="Peter M."/>
            <person name="Riley R."/>
            <person name="Sitrit Y."/>
            <person name="Stielow B."/>
            <person name="Szollosi G."/>
            <person name="Zifcakova L."/>
            <person name="Stursova M."/>
            <person name="Spatafora J.W."/>
            <person name="Tedersoo L."/>
            <person name="Vaario L.-M."/>
            <person name="Yamada A."/>
            <person name="Yan M."/>
            <person name="Wang P."/>
            <person name="Xu J."/>
            <person name="Bruns T."/>
            <person name="Baldrian P."/>
            <person name="Vilgalys R."/>
            <person name="Henrissat B."/>
            <person name="Grigoriev I.V."/>
            <person name="Hibbett D."/>
            <person name="Nagy L.G."/>
            <person name="Martin F.M."/>
        </authorList>
    </citation>
    <scope>NUCLEOTIDE SEQUENCE</scope>
    <source>
        <strain evidence="2">BED1</strain>
    </source>
</reference>
<dbReference type="Pfam" id="PF03099">
    <property type="entry name" value="BPL_LplA_LipB"/>
    <property type="match status" value="1"/>
</dbReference>
<dbReference type="EMBL" id="WHUW01000001">
    <property type="protein sequence ID" value="KAF8452536.1"/>
    <property type="molecule type" value="Genomic_DNA"/>
</dbReference>
<gene>
    <name evidence="2" type="ORF">L210DRAFT_3639041</name>
</gene>
<sequence>MNVLVYPSTHPHASTVQRHLSSILVPHYLPQIISPDVLAAPENPWQTACGLLVLLAAPDHHAGVRQYAETRGKILALGVNASKSQGLFGLHETASSFDLGVLTDTSIIRLVDGKASLHLSFPSQATTPATVNHSECESAITRIPSASLDLGSGVRVLGRYTDDKTLAGALSENGTIALWSCAPPLPEQLLIPTLSALGLRIDLPKSAESQQLGPSLLPQLLLAHPKKWDFQRRVVHTLFPDRNLEMDGTHTVIPSESAVFPDEHDNFRFHFVHEIPTSDLLSDHPILTLLSGVPKEEVKDVILAVQPLTAEQEKYYTPRFSPSTFFSALDAFRPTSKADEPLMGDVLLYGEVVTISVLQKPKVISRTPFPVTLLGDKAGWQVEGGAKNAWLSPAGSMLASLKLSIPLKRVDSGYNSRSIRPSNLVFIQYLFALAVVEACQALDPANTWAPKVKLKWPNDIYGEFPAEETWRNVELKKLGGILVNTSFRGNTVDVIIGCGLNVLNEPPISSLAQLEALTRGQGVASSLSVERVTAAVFTTFERIWNAFLAEESEGFRPFMERYTSQWLHSGQTVTLTTTSPHTTVRIVGITPDYGLLRTEPLGGGQYIDLQPDGNSFDMMKGLIKTKTS</sequence>
<dbReference type="PANTHER" id="PTHR12835">
    <property type="entry name" value="BIOTIN PROTEIN LIGASE"/>
    <property type="match status" value="1"/>
</dbReference>
<feature type="domain" description="BPL/LPL catalytic" evidence="1">
    <location>
        <begin position="338"/>
        <end position="548"/>
    </location>
</feature>
<dbReference type="GO" id="GO:0005737">
    <property type="term" value="C:cytoplasm"/>
    <property type="evidence" value="ECO:0007669"/>
    <property type="project" value="TreeGrafter"/>
</dbReference>
<dbReference type="InterPro" id="IPR045864">
    <property type="entry name" value="aa-tRNA-synth_II/BPL/LPL"/>
</dbReference>
<dbReference type="SUPFAM" id="SSF55681">
    <property type="entry name" value="Class II aaRS and biotin synthetases"/>
    <property type="match status" value="1"/>
</dbReference>
<name>A0AAD4C8R4_BOLED</name>
<dbReference type="Proteomes" id="UP001194468">
    <property type="component" value="Unassembled WGS sequence"/>
</dbReference>
<dbReference type="PROSITE" id="PS51733">
    <property type="entry name" value="BPL_LPL_CATALYTIC"/>
    <property type="match status" value="1"/>
</dbReference>
<accession>A0AAD4C8R4</accession>
<dbReference type="InterPro" id="IPR004143">
    <property type="entry name" value="BPL_LPL_catalytic"/>
</dbReference>
<organism evidence="2 3">
    <name type="scientific">Boletus edulis BED1</name>
    <dbReference type="NCBI Taxonomy" id="1328754"/>
    <lineage>
        <taxon>Eukaryota</taxon>
        <taxon>Fungi</taxon>
        <taxon>Dikarya</taxon>
        <taxon>Basidiomycota</taxon>
        <taxon>Agaricomycotina</taxon>
        <taxon>Agaricomycetes</taxon>
        <taxon>Agaricomycetidae</taxon>
        <taxon>Boletales</taxon>
        <taxon>Boletineae</taxon>
        <taxon>Boletaceae</taxon>
        <taxon>Boletoideae</taxon>
        <taxon>Boletus</taxon>
    </lineage>
</organism>
<evidence type="ECO:0000313" key="2">
    <source>
        <dbReference type="EMBL" id="KAF8452536.1"/>
    </source>
</evidence>
<dbReference type="GO" id="GO:0004077">
    <property type="term" value="F:biotin--[biotin carboxyl-carrier protein] ligase activity"/>
    <property type="evidence" value="ECO:0007669"/>
    <property type="project" value="TreeGrafter"/>
</dbReference>
<keyword evidence="3" id="KW-1185">Reference proteome</keyword>
<dbReference type="Gene3D" id="3.30.930.10">
    <property type="entry name" value="Bira Bifunctional Protein, Domain 2"/>
    <property type="match status" value="1"/>
</dbReference>
<dbReference type="PANTHER" id="PTHR12835:SF5">
    <property type="entry name" value="BIOTIN--PROTEIN LIGASE"/>
    <property type="match status" value="1"/>
</dbReference>
<dbReference type="AlphaFoldDB" id="A0AAD4C8R4"/>
<comment type="caution">
    <text evidence="2">The sequence shown here is derived from an EMBL/GenBank/DDBJ whole genome shotgun (WGS) entry which is preliminary data.</text>
</comment>
<evidence type="ECO:0000313" key="3">
    <source>
        <dbReference type="Proteomes" id="UP001194468"/>
    </source>
</evidence>
<protein>
    <recommendedName>
        <fullName evidence="1">BPL/LPL catalytic domain-containing protein</fullName>
    </recommendedName>
</protein>
<reference evidence="2" key="2">
    <citation type="journal article" date="2020" name="Nat. Commun.">
        <title>Large-scale genome sequencing of mycorrhizal fungi provides insights into the early evolution of symbiotic traits.</title>
        <authorList>
            <person name="Miyauchi S."/>
            <person name="Kiss E."/>
            <person name="Kuo A."/>
            <person name="Drula E."/>
            <person name="Kohler A."/>
            <person name="Sanchez-Garcia M."/>
            <person name="Morin E."/>
            <person name="Andreopoulos B."/>
            <person name="Barry K.W."/>
            <person name="Bonito G."/>
            <person name="Buee M."/>
            <person name="Carver A."/>
            <person name="Chen C."/>
            <person name="Cichocki N."/>
            <person name="Clum A."/>
            <person name="Culley D."/>
            <person name="Crous P.W."/>
            <person name="Fauchery L."/>
            <person name="Girlanda M."/>
            <person name="Hayes R.D."/>
            <person name="Keri Z."/>
            <person name="LaButti K."/>
            <person name="Lipzen A."/>
            <person name="Lombard V."/>
            <person name="Magnuson J."/>
            <person name="Maillard F."/>
            <person name="Murat C."/>
            <person name="Nolan M."/>
            <person name="Ohm R.A."/>
            <person name="Pangilinan J."/>
            <person name="Pereira M.F."/>
            <person name="Perotto S."/>
            <person name="Peter M."/>
            <person name="Pfister S."/>
            <person name="Riley R."/>
            <person name="Sitrit Y."/>
            <person name="Stielow J.B."/>
            <person name="Szollosi G."/>
            <person name="Zifcakova L."/>
            <person name="Stursova M."/>
            <person name="Spatafora J.W."/>
            <person name="Tedersoo L."/>
            <person name="Vaario L.M."/>
            <person name="Yamada A."/>
            <person name="Yan M."/>
            <person name="Wang P."/>
            <person name="Xu J."/>
            <person name="Bruns T."/>
            <person name="Baldrian P."/>
            <person name="Vilgalys R."/>
            <person name="Dunand C."/>
            <person name="Henrissat B."/>
            <person name="Grigoriev I.V."/>
            <person name="Hibbett D."/>
            <person name="Nagy L.G."/>
            <person name="Martin F.M."/>
        </authorList>
    </citation>
    <scope>NUCLEOTIDE SEQUENCE</scope>
    <source>
        <strain evidence="2">BED1</strain>
    </source>
</reference>
<proteinExistence type="predicted"/>
<evidence type="ECO:0000259" key="1">
    <source>
        <dbReference type="PROSITE" id="PS51733"/>
    </source>
</evidence>